<dbReference type="EMBL" id="JAHESF010000011">
    <property type="protein sequence ID" value="MBT1697849.1"/>
    <property type="molecule type" value="Genomic_DNA"/>
</dbReference>
<dbReference type="RefSeq" id="WP_254163719.1">
    <property type="nucleotide sequence ID" value="NZ_JAHESF010000011.1"/>
</dbReference>
<evidence type="ECO:0000256" key="4">
    <source>
        <dbReference type="ARBA" id="ARBA00022692"/>
    </source>
</evidence>
<evidence type="ECO:0000256" key="9">
    <source>
        <dbReference type="ARBA" id="ARBA00023237"/>
    </source>
</evidence>
<dbReference type="Proteomes" id="UP001319200">
    <property type="component" value="Unassembled WGS sequence"/>
</dbReference>
<feature type="domain" description="TonB-dependent receptor-like beta-barrel" evidence="13">
    <location>
        <begin position="486"/>
        <end position="836"/>
    </location>
</feature>
<dbReference type="GO" id="GO:0009279">
    <property type="term" value="C:cell outer membrane"/>
    <property type="evidence" value="ECO:0007669"/>
    <property type="project" value="UniProtKB-SubCell"/>
</dbReference>
<evidence type="ECO:0000256" key="12">
    <source>
        <dbReference type="SAM" id="SignalP"/>
    </source>
</evidence>
<dbReference type="PANTHER" id="PTHR30069">
    <property type="entry name" value="TONB-DEPENDENT OUTER MEMBRANE RECEPTOR"/>
    <property type="match status" value="1"/>
</dbReference>
<evidence type="ECO:0000313" key="15">
    <source>
        <dbReference type="EMBL" id="MBT1697849.1"/>
    </source>
</evidence>
<evidence type="ECO:0000256" key="2">
    <source>
        <dbReference type="ARBA" id="ARBA00022448"/>
    </source>
</evidence>
<dbReference type="InterPro" id="IPR008969">
    <property type="entry name" value="CarboxyPept-like_regulatory"/>
</dbReference>
<gene>
    <name evidence="15" type="ORF">KK083_13230</name>
</gene>
<keyword evidence="16" id="KW-1185">Reference proteome</keyword>
<keyword evidence="2 10" id="KW-0813">Transport</keyword>
<reference evidence="15 16" key="1">
    <citation type="submission" date="2021-05" db="EMBL/GenBank/DDBJ databases">
        <title>A Polyphasic approach of four new species of the genus Ohtaekwangia: Ohtaekwangia histidinii sp. nov., Ohtaekwangia cretensis sp. nov., Ohtaekwangia indiensis sp. nov., Ohtaekwangia reichenbachii sp. nov. from diverse environment.</title>
        <authorList>
            <person name="Octaviana S."/>
        </authorList>
    </citation>
    <scope>NUCLEOTIDE SEQUENCE [LARGE SCALE GENOMIC DNA]</scope>
    <source>
        <strain evidence="15 16">PWU4</strain>
    </source>
</reference>
<name>A0AAP2DLT6_9BACT</name>
<evidence type="ECO:0000256" key="10">
    <source>
        <dbReference type="PROSITE-ProRule" id="PRU01360"/>
    </source>
</evidence>
<dbReference type="Pfam" id="PF00593">
    <property type="entry name" value="TonB_dep_Rec_b-barrel"/>
    <property type="match status" value="1"/>
</dbReference>
<keyword evidence="7 10" id="KW-0472">Membrane</keyword>
<comment type="subcellular location">
    <subcellularLocation>
        <location evidence="1 10">Cell outer membrane</location>
        <topology evidence="1 10">Multi-pass membrane protein</topology>
    </subcellularLocation>
</comment>
<dbReference type="Gene3D" id="2.40.170.20">
    <property type="entry name" value="TonB-dependent receptor, beta-barrel domain"/>
    <property type="match status" value="1"/>
</dbReference>
<evidence type="ECO:0000256" key="1">
    <source>
        <dbReference type="ARBA" id="ARBA00004571"/>
    </source>
</evidence>
<dbReference type="InterPro" id="IPR023997">
    <property type="entry name" value="TonB-dep_OMP_SusC/RagA_CS"/>
</dbReference>
<dbReference type="Gene3D" id="2.170.130.10">
    <property type="entry name" value="TonB-dependent receptor, plug domain"/>
    <property type="match status" value="1"/>
</dbReference>
<organism evidence="15 16">
    <name type="scientific">Chryseosolibacter histidini</name>
    <dbReference type="NCBI Taxonomy" id="2782349"/>
    <lineage>
        <taxon>Bacteria</taxon>
        <taxon>Pseudomonadati</taxon>
        <taxon>Bacteroidota</taxon>
        <taxon>Cytophagia</taxon>
        <taxon>Cytophagales</taxon>
        <taxon>Chryseotaleaceae</taxon>
        <taxon>Chryseosolibacter</taxon>
    </lineage>
</organism>
<dbReference type="SUPFAM" id="SSF49464">
    <property type="entry name" value="Carboxypeptidase regulatory domain-like"/>
    <property type="match status" value="1"/>
</dbReference>
<dbReference type="InterPro" id="IPR037066">
    <property type="entry name" value="Plug_dom_sf"/>
</dbReference>
<keyword evidence="6 11" id="KW-0798">TonB box</keyword>
<evidence type="ECO:0000256" key="7">
    <source>
        <dbReference type="ARBA" id="ARBA00023136"/>
    </source>
</evidence>
<evidence type="ECO:0000256" key="11">
    <source>
        <dbReference type="RuleBase" id="RU003357"/>
    </source>
</evidence>
<feature type="signal peptide" evidence="12">
    <location>
        <begin position="1"/>
        <end position="21"/>
    </location>
</feature>
<dbReference type="InterPro" id="IPR000531">
    <property type="entry name" value="Beta-barrel_TonB"/>
</dbReference>
<accession>A0AAP2DLT6</accession>
<dbReference type="NCBIfam" id="TIGR04056">
    <property type="entry name" value="OMP_RagA_SusC"/>
    <property type="match status" value="1"/>
</dbReference>
<protein>
    <submittedName>
        <fullName evidence="15">SusC/RagA family TonB-linked outer membrane protein</fullName>
    </submittedName>
</protein>
<dbReference type="Pfam" id="PF07715">
    <property type="entry name" value="Plug"/>
    <property type="match status" value="1"/>
</dbReference>
<feature type="domain" description="TonB-dependent receptor plug" evidence="14">
    <location>
        <begin position="116"/>
        <end position="241"/>
    </location>
</feature>
<evidence type="ECO:0000313" key="16">
    <source>
        <dbReference type="Proteomes" id="UP001319200"/>
    </source>
</evidence>
<dbReference type="InterPro" id="IPR012910">
    <property type="entry name" value="Plug_dom"/>
</dbReference>
<keyword evidence="9 10" id="KW-0998">Cell outer membrane</keyword>
<comment type="similarity">
    <text evidence="10 11">Belongs to the TonB-dependent receptor family.</text>
</comment>
<proteinExistence type="inferred from homology"/>
<evidence type="ECO:0000259" key="13">
    <source>
        <dbReference type="Pfam" id="PF00593"/>
    </source>
</evidence>
<dbReference type="FunFam" id="2.60.40.1120:FF:000003">
    <property type="entry name" value="Outer membrane protein Omp121"/>
    <property type="match status" value="1"/>
</dbReference>
<dbReference type="GO" id="GO:0015344">
    <property type="term" value="F:siderophore uptake transmembrane transporter activity"/>
    <property type="evidence" value="ECO:0007669"/>
    <property type="project" value="TreeGrafter"/>
</dbReference>
<dbReference type="InterPro" id="IPR036942">
    <property type="entry name" value="Beta-barrel_TonB_sf"/>
</dbReference>
<evidence type="ECO:0000256" key="3">
    <source>
        <dbReference type="ARBA" id="ARBA00022452"/>
    </source>
</evidence>
<dbReference type="InterPro" id="IPR039426">
    <property type="entry name" value="TonB-dep_rcpt-like"/>
</dbReference>
<feature type="chain" id="PRO_5042815015" evidence="12">
    <location>
        <begin position="22"/>
        <end position="1091"/>
    </location>
</feature>
<dbReference type="AlphaFoldDB" id="A0AAP2DLT6"/>
<dbReference type="NCBIfam" id="TIGR04057">
    <property type="entry name" value="SusC_RagA_signa"/>
    <property type="match status" value="1"/>
</dbReference>
<dbReference type="SUPFAM" id="SSF56935">
    <property type="entry name" value="Porins"/>
    <property type="match status" value="1"/>
</dbReference>
<dbReference type="GO" id="GO:0044718">
    <property type="term" value="P:siderophore transmembrane transport"/>
    <property type="evidence" value="ECO:0007669"/>
    <property type="project" value="TreeGrafter"/>
</dbReference>
<keyword evidence="3 10" id="KW-1134">Transmembrane beta strand</keyword>
<dbReference type="Gene3D" id="2.60.40.1120">
    <property type="entry name" value="Carboxypeptidase-like, regulatory domain"/>
    <property type="match status" value="1"/>
</dbReference>
<dbReference type="Pfam" id="PF13715">
    <property type="entry name" value="CarbopepD_reg_2"/>
    <property type="match status" value="1"/>
</dbReference>
<dbReference type="PANTHER" id="PTHR30069:SF29">
    <property type="entry name" value="HEMOGLOBIN AND HEMOGLOBIN-HAPTOGLOBIN-BINDING PROTEIN 1-RELATED"/>
    <property type="match status" value="1"/>
</dbReference>
<dbReference type="InterPro" id="IPR023996">
    <property type="entry name" value="TonB-dep_OMP_SusC/RagA"/>
</dbReference>
<keyword evidence="8" id="KW-0675">Receptor</keyword>
<evidence type="ECO:0000259" key="14">
    <source>
        <dbReference type="Pfam" id="PF07715"/>
    </source>
</evidence>
<keyword evidence="4 10" id="KW-0812">Transmembrane</keyword>
<evidence type="ECO:0000256" key="5">
    <source>
        <dbReference type="ARBA" id="ARBA00022729"/>
    </source>
</evidence>
<sequence length="1091" mass="120802">MKRILSGLLCVWMLISLQVWAQERQVTGKVTDSEGASLPGVNVLVKGTTAGTVTDIEGRYTLSVPGPNAILVFTFIGLESQEVAVNDRTMVDVSMLADVQQLTEVVVTAQGIERTKNELPYAAQKVTGDELNKTRDANFLNSLSGKVSGVQIQRNNGLGGSTNVVIRGFKSLTGNNQALFVVDGVPIDNSNTNDADQVTGRGGYDYGNYGADINPDDIESINVLKGAAATALYGSRAANGVVMITTKKGTRKGLGITVNTGMNVGVLDKNTFPEYQNRYGAGYGAYYVDQIGTDANGKPIYYESQPESDAFDPFFLNPDIDGDGQPDKVVPTSEDASYGAPFDPNLMVYHWDAFDPESPFFNQRKPWVAAKDGPESFLETPVSTSHSVLLDGGGDKGYFKIGYSRSEDKGFLPNSKLTKDFVNFGASYDVVEKVKVSVGMNFTRQAGKGRYGSGYDDKNVMTNFRQWWQTNVDVQEQKDAYFRNRKNVTWNWADPSDLVPIYWDNPYWTRHENYETDGRSRYFGNIRLDYKIADWINLMGRVSLDSYDERQEERVAVGSIGVSRYRRFNRSFREYNYDLMLNIDRKLSDAFMLRAVLGTNIRRTTIESVLAETNGGLVVPRYYALTNSKSALTPPKETFSDLQVNGIYANATIGLLNMLFVDLALRRDQASSLPEAHNVFYYPSASASFVFSELIGDNDVLTGAKLRLNYAEVGNTAPTSSLLNYFDKPAPFGQEALFSVTPTRNNPNLKPERTKSYEAGLEMNFFDNRAGFDLTFYRQNTVDQIIPVSISRATGYNDKYINAGNVQNQGIELSVFGSPVKTPNFTWTVNVNWTRNRNLVKELFDIENLQLGSFQGGVSINAALKQPFGTIRGNDFVYDAQGRKLVDEDGYYQISSTSNAIIGNVNPDWIGGINNTFKFRNFSVGFLIDMKHGGDVFSLDMYYGLATGLYPETAGVNAQGNPVRSPVDEGGGVVLDGVKEDGTPNDIAVSAEDYGLFGYVYNPAKAFVYDASFVKLREANITFSLPARIMENIRPLTGIDISLIGRNLWIIHKNLPYADPEDNLSSGNIQGYQVGAYPLFRTMGFNIRARF</sequence>
<comment type="caution">
    <text evidence="15">The sequence shown here is derived from an EMBL/GenBank/DDBJ whole genome shotgun (WGS) entry which is preliminary data.</text>
</comment>
<evidence type="ECO:0000256" key="8">
    <source>
        <dbReference type="ARBA" id="ARBA00023170"/>
    </source>
</evidence>
<keyword evidence="5 12" id="KW-0732">Signal</keyword>
<dbReference type="PROSITE" id="PS52016">
    <property type="entry name" value="TONB_DEPENDENT_REC_3"/>
    <property type="match status" value="1"/>
</dbReference>
<evidence type="ECO:0000256" key="6">
    <source>
        <dbReference type="ARBA" id="ARBA00023077"/>
    </source>
</evidence>